<dbReference type="EMBL" id="VCGU01000003">
    <property type="protein sequence ID" value="TRY77872.1"/>
    <property type="molecule type" value="Genomic_DNA"/>
</dbReference>
<comment type="caution">
    <text evidence="3">The sequence shown here is derived from an EMBL/GenBank/DDBJ whole genome shotgun (WGS) entry which is preliminary data.</text>
</comment>
<dbReference type="Proteomes" id="UP000318571">
    <property type="component" value="Chromosome 11"/>
</dbReference>
<dbReference type="STRING" id="6832.A0A553PJL6"/>
<evidence type="ECO:0000313" key="3">
    <source>
        <dbReference type="EMBL" id="TRY77872.1"/>
    </source>
</evidence>
<dbReference type="GO" id="GO:0045324">
    <property type="term" value="P:late endosome to vacuole transport"/>
    <property type="evidence" value="ECO:0007669"/>
    <property type="project" value="TreeGrafter"/>
</dbReference>
<feature type="coiled-coil region" evidence="1">
    <location>
        <begin position="792"/>
        <end position="911"/>
    </location>
</feature>
<feature type="coiled-coil region" evidence="1">
    <location>
        <begin position="976"/>
        <end position="1003"/>
    </location>
</feature>
<dbReference type="GO" id="GO:0000045">
    <property type="term" value="P:autophagosome assembly"/>
    <property type="evidence" value="ECO:0007669"/>
    <property type="project" value="TreeGrafter"/>
</dbReference>
<dbReference type="PANTHER" id="PTHR12768">
    <property type="entry name" value="BECLIN 1"/>
    <property type="match status" value="1"/>
</dbReference>
<feature type="coiled-coil region" evidence="1">
    <location>
        <begin position="1037"/>
        <end position="1123"/>
    </location>
</feature>
<dbReference type="SUPFAM" id="SSF57997">
    <property type="entry name" value="Tropomyosin"/>
    <property type="match status" value="1"/>
</dbReference>
<feature type="compositionally biased region" description="Basic residues" evidence="2">
    <location>
        <begin position="17"/>
        <end position="29"/>
    </location>
</feature>
<evidence type="ECO:0000313" key="4">
    <source>
        <dbReference type="Proteomes" id="UP000318571"/>
    </source>
</evidence>
<name>A0A553PJL6_TIGCA</name>
<feature type="compositionally biased region" description="Low complexity" evidence="2">
    <location>
        <begin position="1329"/>
        <end position="1352"/>
    </location>
</feature>
<feature type="coiled-coil region" evidence="1">
    <location>
        <begin position="1152"/>
        <end position="1266"/>
    </location>
</feature>
<feature type="compositionally biased region" description="Polar residues" evidence="2">
    <location>
        <begin position="1355"/>
        <end position="1365"/>
    </location>
</feature>
<dbReference type="GO" id="GO:0030674">
    <property type="term" value="F:protein-macromolecule adaptor activity"/>
    <property type="evidence" value="ECO:0007669"/>
    <property type="project" value="TreeGrafter"/>
</dbReference>
<keyword evidence="4" id="KW-1185">Reference proteome</keyword>
<keyword evidence="1" id="KW-0175">Coiled coil</keyword>
<feature type="compositionally biased region" description="Acidic residues" evidence="2">
    <location>
        <begin position="88"/>
        <end position="98"/>
    </location>
</feature>
<dbReference type="GO" id="GO:0000407">
    <property type="term" value="C:phagophore assembly site"/>
    <property type="evidence" value="ECO:0007669"/>
    <property type="project" value="TreeGrafter"/>
</dbReference>
<feature type="non-terminal residue" evidence="3">
    <location>
        <position position="1496"/>
    </location>
</feature>
<evidence type="ECO:0000256" key="1">
    <source>
        <dbReference type="SAM" id="Coils"/>
    </source>
</evidence>
<feature type="compositionally biased region" description="Basic and acidic residues" evidence="2">
    <location>
        <begin position="1287"/>
        <end position="1304"/>
    </location>
</feature>
<dbReference type="InterPro" id="IPR007243">
    <property type="entry name" value="Atg6/Beclin"/>
</dbReference>
<feature type="compositionally biased region" description="Polar residues" evidence="2">
    <location>
        <begin position="1310"/>
        <end position="1328"/>
    </location>
</feature>
<protein>
    <submittedName>
        <fullName evidence="3">Uncharacterized protein</fullName>
    </submittedName>
</protein>
<feature type="compositionally biased region" description="Polar residues" evidence="2">
    <location>
        <begin position="1267"/>
        <end position="1279"/>
    </location>
</feature>
<gene>
    <name evidence="3" type="ORF">TCAL_12277</name>
</gene>
<accession>A0A553PJL6</accession>
<organism evidence="3 4">
    <name type="scientific">Tigriopus californicus</name>
    <name type="common">Marine copepod</name>
    <dbReference type="NCBI Taxonomy" id="6832"/>
    <lineage>
        <taxon>Eukaryota</taxon>
        <taxon>Metazoa</taxon>
        <taxon>Ecdysozoa</taxon>
        <taxon>Arthropoda</taxon>
        <taxon>Crustacea</taxon>
        <taxon>Multicrustacea</taxon>
        <taxon>Hexanauplia</taxon>
        <taxon>Copepoda</taxon>
        <taxon>Harpacticoida</taxon>
        <taxon>Harpacticidae</taxon>
        <taxon>Tigriopus</taxon>
    </lineage>
</organism>
<dbReference type="GO" id="GO:0043548">
    <property type="term" value="F:phosphatidylinositol 3-kinase binding"/>
    <property type="evidence" value="ECO:0007669"/>
    <property type="project" value="TreeGrafter"/>
</dbReference>
<reference evidence="3 4" key="1">
    <citation type="journal article" date="2018" name="Nat. Ecol. Evol.">
        <title>Genomic signatures of mitonuclear coevolution across populations of Tigriopus californicus.</title>
        <authorList>
            <person name="Barreto F.S."/>
            <person name="Watson E.T."/>
            <person name="Lima T.G."/>
            <person name="Willett C.S."/>
            <person name="Edmands S."/>
            <person name="Li W."/>
            <person name="Burton R.S."/>
        </authorList>
    </citation>
    <scope>NUCLEOTIDE SEQUENCE [LARGE SCALE GENOMIC DNA]</scope>
    <source>
        <strain evidence="3 4">San Diego</strain>
    </source>
</reference>
<feature type="region of interest" description="Disordered" evidence="2">
    <location>
        <begin position="1"/>
        <end position="114"/>
    </location>
</feature>
<dbReference type="GO" id="GO:0034271">
    <property type="term" value="C:phosphatidylinositol 3-kinase complex, class III, type I"/>
    <property type="evidence" value="ECO:0007669"/>
    <property type="project" value="TreeGrafter"/>
</dbReference>
<dbReference type="GO" id="GO:0034272">
    <property type="term" value="C:phosphatidylinositol 3-kinase complex, class III, type II"/>
    <property type="evidence" value="ECO:0007669"/>
    <property type="project" value="TreeGrafter"/>
</dbReference>
<feature type="region of interest" description="Disordered" evidence="2">
    <location>
        <begin position="1267"/>
        <end position="1365"/>
    </location>
</feature>
<feature type="region of interest" description="Disordered" evidence="2">
    <location>
        <begin position="1438"/>
        <end position="1479"/>
    </location>
</feature>
<sequence>MKEMRSTRHTPLSERSKRLRTRSSPKSHGNRSLSEESLKSTRSRNLTTMEARQADRKRKRKTPSGHSSKQSSSKKRDFDNSDSTDINTSDETDNEESSDQTRPSVPRRNSESNANMMDLIALESRIHEQISNTVRVIYQGPGTMAMDKIRKIPTLHPQMESSKIARIFLSYFYILKFDSPRACQEYMSHVAQNEPEKEVTLYCATCAFNRPGMLDAHRTKECKSGAKGDLNRICKLSYANFIDCTSLNTDAVLLVRQVKPVEVHELEALMAQNPNITNIMSDKVFYIEAVTNSYAKFLVKLLNGCEKHRFGDSACLGAQLFPTACGSFTNFNDVSMIRHTSPMEERKRLCQKLQQIDLTKGTNRDHCLIILGSVVKSMTKLLFRDYVKRIMGSKCTAVLCHTSTSKIRRNSDYDAFCLALFKSPEDAQYAIKVAQFHHLMGHHVNINLLNVFMNMSIEVQKSGTKLTSSKPSIAIDGPSSHAERVTERLNMEFQGRQSKERKQSISRKRPHESPNGLDKLCPSKQLPSNKDDMDQTNPVVPIATSTSTSVAQKYPIQALDLTSSFNDTPLTISEPIPPPLVSDNCVQQDPLEQIRTKSFADVPPLIKSATLATCSFCFKHDSTLKTIKELGLCSGEVEKLQKVLHENEKTSLIMHSSSEMCSTCSKFVGMLCKKELALSESLRTHQLVQQDLKTEKELKLRVFQTIKDDHSKEVKALKDDLVSALANSTASELALNTLKEEVQKQKKISASPLFPEFTIKLKKLDESVLNPRDLALLRRPKEPKPSAGGPKEKGYKRDLANARAELNSMKDSLKIVKSEADEKDKEIARLKADLEKRNQIKEERNFANFKSTIDPEERLKHLKKRLQDEMRAKIENIKKFDQTLRGQKEALESMERSQKAKDEEIEKLKGSLAESMKINEESKKAVDDLTQKQGEVQSFLLELGSDSLASAKETFQKNAKAKEAMESRFQAVSKAATENQTQISSLNSQIEQQNRKVISLQRSSNEHQSIVNRMISIISAVGNGPELEKEKGLSESLKALEIYVEEAMKKLGDLQTELEKSQSLNTDLDKRLQLAEEVKKDLAQLQNVRKELEEALQKKGSEVQELQTQMQSLKVALDEAKTQRGVDQAKESVNENKRMKLEKEVNSLKGILTKTDKDNLKAKSQLNEAQSELREAKQNLALNQGRLTSLQKEVDEGNNLKVKYRQKVNELQEAQKELARVRGQSDPQTQLILTLKGRIRELADELNNANQNIHDLEITVRTLHNMTKQPAPKPSSTPQDYGLTRPLLHDGTPRPQMTDRRASYEDFPAVTSSAPTRTSMPRVEQQNFPQTSPRPQTQTTQPTQPTATNPPQRGRMQSSDPHWVQNLSPEDRAICRDIRLGVIGAFDELTGKLDGISREAKQGIFDSLYNNVTQVDPRFLKKTHLVRMVLNDVIFENNPPTPVQRVSQQAPGPSRSEPPKMSNAMMNAPPTTNRLRPIRPRTDLFHSPTISAVLQQ</sequence>
<feature type="compositionally biased region" description="Polar residues" evidence="2">
    <location>
        <begin position="535"/>
        <end position="546"/>
    </location>
</feature>
<feature type="region of interest" description="Disordered" evidence="2">
    <location>
        <begin position="490"/>
        <end position="546"/>
    </location>
</feature>
<evidence type="ECO:0000256" key="2">
    <source>
        <dbReference type="SAM" id="MobiDB-lite"/>
    </source>
</evidence>
<dbReference type="GO" id="GO:0006995">
    <property type="term" value="P:cellular response to nitrogen starvation"/>
    <property type="evidence" value="ECO:0007669"/>
    <property type="project" value="TreeGrafter"/>
</dbReference>
<feature type="compositionally biased region" description="Basic and acidic residues" evidence="2">
    <location>
        <begin position="1"/>
        <end position="16"/>
    </location>
</feature>
<dbReference type="GO" id="GO:0000423">
    <property type="term" value="P:mitophagy"/>
    <property type="evidence" value="ECO:0007669"/>
    <property type="project" value="TreeGrafter"/>
</dbReference>
<proteinExistence type="predicted"/>
<dbReference type="PANTHER" id="PTHR12768:SF4">
    <property type="entry name" value="BECLIN-1"/>
    <property type="match status" value="1"/>
</dbReference>